<dbReference type="InterPro" id="IPR005335">
    <property type="entry name" value="Terminase_ssu"/>
</dbReference>
<keyword evidence="1" id="KW-1188">Viral release from host cell</keyword>
<proteinExistence type="predicted"/>
<dbReference type="EMBL" id="VVND01000043">
    <property type="protein sequence ID" value="KAA3157597.1"/>
    <property type="molecule type" value="Genomic_DNA"/>
</dbReference>
<name>A0ABQ6RZV0_9BACT</name>
<dbReference type="RefSeq" id="WP_130064046.1">
    <property type="nucleotide sequence ID" value="NZ_JAJCKI010000012.1"/>
</dbReference>
<evidence type="ECO:0000313" key="3">
    <source>
        <dbReference type="EMBL" id="KAA3157597.1"/>
    </source>
</evidence>
<keyword evidence="2" id="KW-0231">Viral genome packaging</keyword>
<dbReference type="PANTHER" id="PTHR41328:SF2">
    <property type="entry name" value="TERMINASE SMALL SUBUNIT"/>
    <property type="match status" value="1"/>
</dbReference>
<evidence type="ECO:0000256" key="1">
    <source>
        <dbReference type="ARBA" id="ARBA00022612"/>
    </source>
</evidence>
<dbReference type="PANTHER" id="PTHR41328">
    <property type="entry name" value="TERMINASE SMALL SUBUNIT-RELATED"/>
    <property type="match status" value="1"/>
</dbReference>
<protein>
    <submittedName>
        <fullName evidence="3">Terminase small subunit</fullName>
    </submittedName>
</protein>
<gene>
    <name evidence="3" type="ORF">F2A26_14325</name>
</gene>
<dbReference type="InterPro" id="IPR038713">
    <property type="entry name" value="Terminase_Gp1_N_sf"/>
</dbReference>
<keyword evidence="4" id="KW-1185">Reference proteome</keyword>
<dbReference type="InterPro" id="IPR052404">
    <property type="entry name" value="SPP1-like_terminase"/>
</dbReference>
<reference evidence="3 4" key="1">
    <citation type="journal article" date="2019" name="Nat. Med.">
        <title>A library of human gut bacterial isolates paired with longitudinal multiomics data enables mechanistic microbiome research.</title>
        <authorList>
            <person name="Poyet M."/>
            <person name="Groussin M."/>
            <person name="Gibbons S.M."/>
            <person name="Avila-Pacheco J."/>
            <person name="Jiang X."/>
            <person name="Kearney S.M."/>
            <person name="Perrotta A.R."/>
            <person name="Berdy B."/>
            <person name="Zhao S."/>
            <person name="Lieberman T.D."/>
            <person name="Swanson P.K."/>
            <person name="Smith M."/>
            <person name="Roesemann S."/>
            <person name="Alexander J.E."/>
            <person name="Rich S.A."/>
            <person name="Livny J."/>
            <person name="Vlamakis H."/>
            <person name="Clish C."/>
            <person name="Bullock K."/>
            <person name="Deik A."/>
            <person name="Scott J."/>
            <person name="Pierce K.A."/>
            <person name="Xavier R.J."/>
            <person name="Alm E.J."/>
        </authorList>
    </citation>
    <scope>NUCLEOTIDE SEQUENCE [LARGE SCALE GENOMIC DNA]</scope>
    <source>
        <strain evidence="3 4">BIOML-A1</strain>
    </source>
</reference>
<dbReference type="Gene3D" id="1.10.10.1400">
    <property type="entry name" value="Terminase, small subunit, N-terminal DNA-binding domain, HTH motif"/>
    <property type="match status" value="1"/>
</dbReference>
<evidence type="ECO:0000256" key="2">
    <source>
        <dbReference type="ARBA" id="ARBA00023219"/>
    </source>
</evidence>
<comment type="caution">
    <text evidence="3">The sequence shown here is derived from an EMBL/GenBank/DDBJ whole genome shotgun (WGS) entry which is preliminary data.</text>
</comment>
<organism evidence="3 4">
    <name type="scientific">Alistipes finegoldii</name>
    <dbReference type="NCBI Taxonomy" id="214856"/>
    <lineage>
        <taxon>Bacteria</taxon>
        <taxon>Pseudomonadati</taxon>
        <taxon>Bacteroidota</taxon>
        <taxon>Bacteroidia</taxon>
        <taxon>Bacteroidales</taxon>
        <taxon>Rikenellaceae</taxon>
        <taxon>Alistipes</taxon>
    </lineage>
</organism>
<evidence type="ECO:0000313" key="4">
    <source>
        <dbReference type="Proteomes" id="UP000324870"/>
    </source>
</evidence>
<dbReference type="Proteomes" id="UP000324870">
    <property type="component" value="Unassembled WGS sequence"/>
</dbReference>
<sequence length="204" mass="23117">MAKGLTIKQEKFCNKYLECGNASEAYRFAYDCSKMSDDSVWCNASQLLSDTKVTQRVKELQTELQKASDISKERVLEELGAILEARITDYVNLVTERVPLPQSKREKKAGVPVEYTEVQKLVFKDFDQLTDRQVRAIESIKEGKNGIELKLHGKSWTIERISKMLGYDAPVKTANTDSKGNDIPQPTFSTERLFQLIKESGGNE</sequence>
<accession>A0ABQ6RZV0</accession>
<dbReference type="Pfam" id="PF03592">
    <property type="entry name" value="Terminase_2"/>
    <property type="match status" value="1"/>
</dbReference>